<evidence type="ECO:0000256" key="1">
    <source>
        <dbReference type="ARBA" id="ARBA00022514"/>
    </source>
</evidence>
<gene>
    <name evidence="3" type="ORF">ILYODFUR_036157</name>
</gene>
<dbReference type="Pfam" id="PF00048">
    <property type="entry name" value="IL8"/>
    <property type="match status" value="1"/>
</dbReference>
<dbReference type="InterPro" id="IPR036048">
    <property type="entry name" value="Interleukin_8-like_sf"/>
</dbReference>
<evidence type="ECO:0000313" key="3">
    <source>
        <dbReference type="EMBL" id="MEQ2250074.1"/>
    </source>
</evidence>
<accession>A0ABV0UZ08</accession>
<dbReference type="SUPFAM" id="SSF54117">
    <property type="entry name" value="Interleukin 8-like chemokines"/>
    <property type="match status" value="1"/>
</dbReference>
<dbReference type="Gene3D" id="2.40.50.40">
    <property type="match status" value="1"/>
</dbReference>
<evidence type="ECO:0000259" key="2">
    <source>
        <dbReference type="Pfam" id="PF00048"/>
    </source>
</evidence>
<comment type="caution">
    <text evidence="3">The sequence shown here is derived from an EMBL/GenBank/DDBJ whole genome shotgun (WGS) entry which is preliminary data.</text>
</comment>
<evidence type="ECO:0000313" key="4">
    <source>
        <dbReference type="Proteomes" id="UP001482620"/>
    </source>
</evidence>
<keyword evidence="1" id="KW-0202">Cytokine</keyword>
<dbReference type="EMBL" id="JAHRIQ010088296">
    <property type="protein sequence ID" value="MEQ2250074.1"/>
    <property type="molecule type" value="Genomic_DNA"/>
</dbReference>
<reference evidence="3 4" key="1">
    <citation type="submission" date="2021-06" db="EMBL/GenBank/DDBJ databases">
        <authorList>
            <person name="Palmer J.M."/>
        </authorList>
    </citation>
    <scope>NUCLEOTIDE SEQUENCE [LARGE SCALE GENOMIC DNA]</scope>
    <source>
        <strain evidence="4">if_2019</strain>
        <tissue evidence="3">Muscle</tissue>
    </source>
</reference>
<proteinExistence type="predicted"/>
<dbReference type="Proteomes" id="UP001482620">
    <property type="component" value="Unassembled WGS sequence"/>
</dbReference>
<name>A0ABV0UZ08_9TELE</name>
<dbReference type="InterPro" id="IPR001811">
    <property type="entry name" value="Chemokine_IL8-like_dom"/>
</dbReference>
<protein>
    <recommendedName>
        <fullName evidence="2">Chemokine interleukin-8-like domain-containing protein</fullName>
    </recommendedName>
</protein>
<sequence>MQCLYLVNRDILDPKDVQSLKMNLPSSHCPAIIMVSLFDGQDICMDSSNREFVKLLEKFELKEPDEP</sequence>
<feature type="domain" description="Chemokine interleukin-8-like" evidence="2">
    <location>
        <begin position="3"/>
        <end position="58"/>
    </location>
</feature>
<keyword evidence="4" id="KW-1185">Reference proteome</keyword>
<organism evidence="3 4">
    <name type="scientific">Ilyodon furcidens</name>
    <name type="common">goldbreast splitfin</name>
    <dbReference type="NCBI Taxonomy" id="33524"/>
    <lineage>
        <taxon>Eukaryota</taxon>
        <taxon>Metazoa</taxon>
        <taxon>Chordata</taxon>
        <taxon>Craniata</taxon>
        <taxon>Vertebrata</taxon>
        <taxon>Euteleostomi</taxon>
        <taxon>Actinopterygii</taxon>
        <taxon>Neopterygii</taxon>
        <taxon>Teleostei</taxon>
        <taxon>Neoteleostei</taxon>
        <taxon>Acanthomorphata</taxon>
        <taxon>Ovalentaria</taxon>
        <taxon>Atherinomorphae</taxon>
        <taxon>Cyprinodontiformes</taxon>
        <taxon>Goodeidae</taxon>
        <taxon>Ilyodon</taxon>
    </lineage>
</organism>